<dbReference type="RefSeq" id="YP_010750803.1">
    <property type="nucleotide sequence ID" value="NC_073362.1"/>
</dbReference>
<dbReference type="Proteomes" id="UP000827716">
    <property type="component" value="Segment"/>
</dbReference>
<reference evidence="1" key="1">
    <citation type="submission" date="2021-09" db="EMBL/GenBank/DDBJ databases">
        <authorList>
            <person name="Colton S."/>
            <person name="McKinney A."/>
            <person name="Ashley L."/>
            <person name="Annie C."/>
            <person name="Elissa F."/>
            <person name="Lindsey D."/>
            <person name="Brady H."/>
            <person name="Batt M.A."/>
            <person name="Denae B."/>
            <person name="Molloy S.D."/>
            <person name="Garlena R.A."/>
            <person name="Russell D.A."/>
            <person name="Jacobs-Sera D."/>
            <person name="Hatfull G.F."/>
        </authorList>
    </citation>
    <scope>NUCLEOTIDE SEQUENCE</scope>
</reference>
<evidence type="ECO:0000313" key="2">
    <source>
        <dbReference type="Proteomes" id="UP000827716"/>
    </source>
</evidence>
<dbReference type="EMBL" id="OK040792">
    <property type="protein sequence ID" value="UDL16271.1"/>
    <property type="molecule type" value="Genomic_DNA"/>
</dbReference>
<dbReference type="Gene3D" id="3.40.50.150">
    <property type="entry name" value="Vaccinia Virus protein VP39"/>
    <property type="match status" value="1"/>
</dbReference>
<organism evidence="1 2">
    <name type="scientific">Microbacterium phage Kozie</name>
    <dbReference type="NCBI Taxonomy" id="2885981"/>
    <lineage>
        <taxon>Viruses</taxon>
        <taxon>Duplodnaviria</taxon>
        <taxon>Heunggongvirae</taxon>
        <taxon>Uroviricota</taxon>
        <taxon>Caudoviricetes</taxon>
        <taxon>Kutznervirinae</taxon>
        <taxon>Kozievirus</taxon>
        <taxon>Kozievirus kozie</taxon>
    </lineage>
</organism>
<proteinExistence type="predicted"/>
<dbReference type="InterPro" id="IPR029063">
    <property type="entry name" value="SAM-dependent_MTases_sf"/>
</dbReference>
<gene>
    <name evidence="1" type="primary">75</name>
    <name evidence="1" type="ORF">SEA_KOZIE_75</name>
</gene>
<evidence type="ECO:0000313" key="1">
    <source>
        <dbReference type="EMBL" id="UDL16271.1"/>
    </source>
</evidence>
<protein>
    <recommendedName>
        <fullName evidence="3">Methyltransferase</fullName>
    </recommendedName>
</protein>
<name>A0AAE9C3T2_9CAUD</name>
<dbReference type="GeneID" id="80004458"/>
<sequence length="202" mass="23024">MTATLTRPASYREAMRIDLPEIDQDGVRVSRFEVGKPDVWAKLAYLQGGARGLTTPGTYTRLDVDGRLWMSDTDDEMRDHAEAYREMSRRGGRVLIHGLGLGMVVKAALALPNVERVDVVEIDPRVIAAIGPHYEGERCSIHLGDALTLDWPKGSRWSVVWHDIWPEITAGNLPTMHRLHRRFGRRSDWQGSWARYYCERGR</sequence>
<evidence type="ECO:0008006" key="3">
    <source>
        <dbReference type="Google" id="ProtNLM"/>
    </source>
</evidence>
<accession>A0AAE9C3T2</accession>
<dbReference type="KEGG" id="vg:80004458"/>
<dbReference type="SUPFAM" id="SSF53335">
    <property type="entry name" value="S-adenosyl-L-methionine-dependent methyltransferases"/>
    <property type="match status" value="1"/>
</dbReference>
<keyword evidence="2" id="KW-1185">Reference proteome</keyword>